<keyword evidence="2" id="KW-1185">Reference proteome</keyword>
<proteinExistence type="predicted"/>
<dbReference type="Proteomes" id="UP000193244">
    <property type="component" value="Unassembled WGS sequence"/>
</dbReference>
<reference evidence="2" key="1">
    <citation type="submission" date="2017-04" db="EMBL/GenBank/DDBJ databases">
        <authorList>
            <person name="Varghese N."/>
            <person name="Submissions S."/>
        </authorList>
    </citation>
    <scope>NUCLEOTIDE SEQUENCE [LARGE SCALE GENOMIC DNA]</scope>
    <source>
        <strain evidence="2">VKM Ac-2510</strain>
    </source>
</reference>
<evidence type="ECO:0000313" key="1">
    <source>
        <dbReference type="EMBL" id="SMG16022.1"/>
    </source>
</evidence>
<evidence type="ECO:0000313" key="2">
    <source>
        <dbReference type="Proteomes" id="UP000193244"/>
    </source>
</evidence>
<dbReference type="RefSeq" id="WP_085482861.1">
    <property type="nucleotide sequence ID" value="NZ_FXAY01000001.1"/>
</dbReference>
<name>A0A1X7IM75_9MICO</name>
<sequence>MKRIECQGKSILTTTAVAEAVADFYAAAHRRGRTVRVDVPAVDHDRPHVPLVLTPGETLTLRDCPMRPVELDATHLIESLATRQSAWLPRVGRTHA</sequence>
<dbReference type="STRING" id="150121.SAMN06296010_0654"/>
<organism evidence="1 2">
    <name type="scientific">Agreia pratensis</name>
    <dbReference type="NCBI Taxonomy" id="150121"/>
    <lineage>
        <taxon>Bacteria</taxon>
        <taxon>Bacillati</taxon>
        <taxon>Actinomycetota</taxon>
        <taxon>Actinomycetes</taxon>
        <taxon>Micrococcales</taxon>
        <taxon>Microbacteriaceae</taxon>
        <taxon>Agreia</taxon>
    </lineage>
</organism>
<dbReference type="OrthoDB" id="5118351at2"/>
<dbReference type="AlphaFoldDB" id="A0A1X7IM75"/>
<gene>
    <name evidence="1" type="ORF">SAMN06296010_0654</name>
</gene>
<protein>
    <submittedName>
        <fullName evidence="1">Uncharacterized protein</fullName>
    </submittedName>
</protein>
<accession>A0A1X7IM75</accession>
<dbReference type="EMBL" id="FXAY01000001">
    <property type="protein sequence ID" value="SMG16022.1"/>
    <property type="molecule type" value="Genomic_DNA"/>
</dbReference>